<reference evidence="1 2" key="1">
    <citation type="journal article" date="2019" name="Sci. Rep.">
        <title>Orb-weaving spider Araneus ventricosus genome elucidates the spidroin gene catalogue.</title>
        <authorList>
            <person name="Kono N."/>
            <person name="Nakamura H."/>
            <person name="Ohtoshi R."/>
            <person name="Moran D.A.P."/>
            <person name="Shinohara A."/>
            <person name="Yoshida Y."/>
            <person name="Fujiwara M."/>
            <person name="Mori M."/>
            <person name="Tomita M."/>
            <person name="Arakawa K."/>
        </authorList>
    </citation>
    <scope>NUCLEOTIDE SEQUENCE [LARGE SCALE GENOMIC DNA]</scope>
</reference>
<name>A0A4Y2V5V6_ARAVE</name>
<organism evidence="1 2">
    <name type="scientific">Araneus ventricosus</name>
    <name type="common">Orbweaver spider</name>
    <name type="synonym">Epeira ventricosa</name>
    <dbReference type="NCBI Taxonomy" id="182803"/>
    <lineage>
        <taxon>Eukaryota</taxon>
        <taxon>Metazoa</taxon>
        <taxon>Ecdysozoa</taxon>
        <taxon>Arthropoda</taxon>
        <taxon>Chelicerata</taxon>
        <taxon>Arachnida</taxon>
        <taxon>Araneae</taxon>
        <taxon>Araneomorphae</taxon>
        <taxon>Entelegynae</taxon>
        <taxon>Araneoidea</taxon>
        <taxon>Araneidae</taxon>
        <taxon>Araneus</taxon>
    </lineage>
</organism>
<evidence type="ECO:0000313" key="1">
    <source>
        <dbReference type="EMBL" id="GBO20665.1"/>
    </source>
</evidence>
<keyword evidence="2" id="KW-1185">Reference proteome</keyword>
<accession>A0A4Y2V5V6</accession>
<protein>
    <submittedName>
        <fullName evidence="1">Uncharacterized protein</fullName>
    </submittedName>
</protein>
<dbReference type="EMBL" id="BGPR01043996">
    <property type="protein sequence ID" value="GBO20665.1"/>
    <property type="molecule type" value="Genomic_DNA"/>
</dbReference>
<sequence>MMRSISPIEIAQDLMMRIVSTTMIFPQLREGLLDLHLNHKKLSHCKMVRHNVTLLEAISNLGPFRMFRNPRLVPAQMGTQKYLPSNAQLG</sequence>
<proteinExistence type="predicted"/>
<evidence type="ECO:0000313" key="2">
    <source>
        <dbReference type="Proteomes" id="UP000499080"/>
    </source>
</evidence>
<gene>
    <name evidence="1" type="ORF">AVEN_220360_1</name>
</gene>
<dbReference type="Proteomes" id="UP000499080">
    <property type="component" value="Unassembled WGS sequence"/>
</dbReference>
<comment type="caution">
    <text evidence="1">The sequence shown here is derived from an EMBL/GenBank/DDBJ whole genome shotgun (WGS) entry which is preliminary data.</text>
</comment>
<dbReference type="AlphaFoldDB" id="A0A4Y2V5V6"/>